<feature type="compositionally biased region" description="Acidic residues" evidence="1">
    <location>
        <begin position="318"/>
        <end position="327"/>
    </location>
</feature>
<reference evidence="3" key="1">
    <citation type="submission" date="2016-01" db="EMBL/GenBank/DDBJ databases">
        <authorList>
            <person name="Mitreva M."/>
            <person name="Pepin K.H."/>
            <person name="Mihindukulasuriya K.A."/>
            <person name="Fulton R."/>
            <person name="Fronick C."/>
            <person name="O'Laughlin M."/>
            <person name="Miner T."/>
            <person name="Herter B."/>
            <person name="Rosa B.A."/>
            <person name="Cordes M."/>
            <person name="Tomlinson C."/>
            <person name="Wollam A."/>
            <person name="Palsikar V.B."/>
            <person name="Mardis E.R."/>
            <person name="Wilson R.K."/>
        </authorList>
    </citation>
    <scope>NUCLEOTIDE SEQUENCE [LARGE SCALE GENOMIC DNA]</scope>
    <source>
        <strain evidence="3">KA00683</strain>
    </source>
</reference>
<dbReference type="NCBIfam" id="TIGR01863">
    <property type="entry name" value="cas_Csd1"/>
    <property type="match status" value="1"/>
</dbReference>
<dbReference type="AlphaFoldDB" id="A0A134AZS6"/>
<proteinExistence type="predicted"/>
<evidence type="ECO:0000313" key="2">
    <source>
        <dbReference type="EMBL" id="KXB73185.1"/>
    </source>
</evidence>
<dbReference type="RefSeq" id="WP_060936145.1">
    <property type="nucleotide sequence ID" value="NZ_KQ960466.1"/>
</dbReference>
<feature type="region of interest" description="Disordered" evidence="1">
    <location>
        <begin position="317"/>
        <end position="341"/>
    </location>
</feature>
<dbReference type="Pfam" id="PF09709">
    <property type="entry name" value="Cas_Csd1"/>
    <property type="match status" value="1"/>
</dbReference>
<keyword evidence="3" id="KW-1185">Reference proteome</keyword>
<comment type="caution">
    <text evidence="2">The sequence shown here is derived from an EMBL/GenBank/DDBJ whole genome shotgun (WGS) entry which is preliminary data.</text>
</comment>
<accession>A0A134AZS6</accession>
<dbReference type="STRING" id="322095.HMPREF3185_02141"/>
<evidence type="ECO:0000256" key="1">
    <source>
        <dbReference type="SAM" id="MobiDB-lite"/>
    </source>
</evidence>
<gene>
    <name evidence="2" type="ORF">HMPREF3185_02141</name>
</gene>
<dbReference type="InterPro" id="IPR010144">
    <property type="entry name" value="CRISPR-assoc_prot_Csd1-typ"/>
</dbReference>
<sequence length="642" mass="72581">MILKALYDYYQAMGKLGKVASPGMEWKAIPFVIVIDENGTFRRVIDTRDKEHKQGREYLVAKTKGRSGSKSYAISQILWDHSGYVLGIPTDDSEEKQVMAPKQHDAFKQELAKFRELFPENKGFKAIELFYEKYEEKKEEEPSDLFEEEVKDLSNIIPDEILQEIKKKVGANISFLLSTESNPNKLISSHEDIQSHQAGSSEEDGEEKGRCLVTGEQGTIARLHGGISLFGAQANATLISFQKSSGYDSYGKEQGLNAPISQTASDAIISGLNMLLGKDKNTNYRIGETTFVFWNTLQDDELLKVYQEATFTGLPFDSDFDDEEDDSSSSQKKAAKKRDPEKETKVVIQALRSALGSKNAYIDREHSDRFYILALAPNAKRVSVKLWMEGTVSEIVGNTLAHLDDMNIARPNGLLDEEILPLRPIYRIMKAIYTATDSTKWPRQVVQELLESIIKGLPYPPALQMACLERIHHDHTSKYPVTELRAALLKAYINRKHRKNPQIKQLTMALDKSNSNPAYLAGRLFALLERIQEKAIPGVKANITDRYFRTASATPGIIFGRLLQLSAFHLSKIKKEQGGLGYYFDRQIQEVLELLPGGQATFDKFFSPDQQSIFAVGYYHQKAYRDQKDENEATETEQETEN</sequence>
<organism evidence="2 3">
    <name type="scientific">Porphyromonas somerae</name>
    <dbReference type="NCBI Taxonomy" id="322095"/>
    <lineage>
        <taxon>Bacteria</taxon>
        <taxon>Pseudomonadati</taxon>
        <taxon>Bacteroidota</taxon>
        <taxon>Bacteroidia</taxon>
        <taxon>Bacteroidales</taxon>
        <taxon>Porphyromonadaceae</taxon>
        <taxon>Porphyromonas</taxon>
    </lineage>
</organism>
<protein>
    <submittedName>
        <fullName evidence="2">CRISPR-associated protein, Csd1 family</fullName>
    </submittedName>
</protein>
<dbReference type="EMBL" id="LSDK01000143">
    <property type="protein sequence ID" value="KXB73185.1"/>
    <property type="molecule type" value="Genomic_DNA"/>
</dbReference>
<evidence type="ECO:0000313" key="3">
    <source>
        <dbReference type="Proteomes" id="UP000070224"/>
    </source>
</evidence>
<name>A0A134AZS6_9PORP</name>
<dbReference type="OrthoDB" id="9778918at2"/>
<dbReference type="PATRIC" id="fig|322095.3.peg.2112"/>
<dbReference type="Proteomes" id="UP000070224">
    <property type="component" value="Unassembled WGS sequence"/>
</dbReference>